<dbReference type="GO" id="GO:0005886">
    <property type="term" value="C:plasma membrane"/>
    <property type="evidence" value="ECO:0007669"/>
    <property type="project" value="UniProtKB-SubCell"/>
</dbReference>
<dbReference type="AlphaFoldDB" id="A0A417YLH3"/>
<keyword evidence="5 7" id="KW-1133">Transmembrane helix</keyword>
<dbReference type="PANTHER" id="PTHR33452:SF1">
    <property type="entry name" value="INNER MEMBRANE PROTEIN YPHA-RELATED"/>
    <property type="match status" value="1"/>
</dbReference>
<sequence>MINKFDASVLLLRVFLGISFFIHGFSKYQGGIENTAGWFASIGLPGNLAYVAATTELVGGVFLILGLGTRVVSVLLAIIMVGAIVKVKLAAGFLGNGQMAGYELDLAFLVMAVFLTINGSKLFSIDQLLSDKKEVAKNSSKAA</sequence>
<comment type="caution">
    <text evidence="8">The sequence shown here is derived from an EMBL/GenBank/DDBJ whole genome shotgun (WGS) entry which is preliminary data.</text>
</comment>
<comment type="similarity">
    <text evidence="2">Belongs to the DoxX family.</text>
</comment>
<dbReference type="PANTHER" id="PTHR33452">
    <property type="entry name" value="OXIDOREDUCTASE CATD-RELATED"/>
    <property type="match status" value="1"/>
</dbReference>
<proteinExistence type="inferred from homology"/>
<dbReference type="InterPro" id="IPR051907">
    <property type="entry name" value="DoxX-like_oxidoreductase"/>
</dbReference>
<dbReference type="OrthoDB" id="886570at2"/>
<evidence type="ECO:0000256" key="4">
    <source>
        <dbReference type="ARBA" id="ARBA00022692"/>
    </source>
</evidence>
<evidence type="ECO:0000313" key="9">
    <source>
        <dbReference type="Proteomes" id="UP000284416"/>
    </source>
</evidence>
<protein>
    <submittedName>
        <fullName evidence="8">DoxX family protein</fullName>
    </submittedName>
</protein>
<feature type="transmembrane region" description="Helical" evidence="7">
    <location>
        <begin position="74"/>
        <end position="94"/>
    </location>
</feature>
<evidence type="ECO:0000256" key="1">
    <source>
        <dbReference type="ARBA" id="ARBA00004651"/>
    </source>
</evidence>
<name>A0A417YLH3_9BACI</name>
<keyword evidence="4 7" id="KW-0812">Transmembrane</keyword>
<evidence type="ECO:0000256" key="2">
    <source>
        <dbReference type="ARBA" id="ARBA00006679"/>
    </source>
</evidence>
<evidence type="ECO:0000256" key="7">
    <source>
        <dbReference type="SAM" id="Phobius"/>
    </source>
</evidence>
<keyword evidence="6 7" id="KW-0472">Membrane</keyword>
<feature type="transmembrane region" description="Helical" evidence="7">
    <location>
        <begin position="106"/>
        <end position="123"/>
    </location>
</feature>
<keyword evidence="3" id="KW-1003">Cell membrane</keyword>
<feature type="transmembrane region" description="Helical" evidence="7">
    <location>
        <begin position="7"/>
        <end position="28"/>
    </location>
</feature>
<comment type="subcellular location">
    <subcellularLocation>
        <location evidence="1">Cell membrane</location>
        <topology evidence="1">Multi-pass membrane protein</topology>
    </subcellularLocation>
</comment>
<organism evidence="8 9">
    <name type="scientific">Neobacillus notoginsengisoli</name>
    <dbReference type="NCBI Taxonomy" id="1578198"/>
    <lineage>
        <taxon>Bacteria</taxon>
        <taxon>Bacillati</taxon>
        <taxon>Bacillota</taxon>
        <taxon>Bacilli</taxon>
        <taxon>Bacillales</taxon>
        <taxon>Bacillaceae</taxon>
        <taxon>Neobacillus</taxon>
    </lineage>
</organism>
<evidence type="ECO:0000256" key="5">
    <source>
        <dbReference type="ARBA" id="ARBA00022989"/>
    </source>
</evidence>
<evidence type="ECO:0000256" key="6">
    <source>
        <dbReference type="ARBA" id="ARBA00023136"/>
    </source>
</evidence>
<keyword evidence="9" id="KW-1185">Reference proteome</keyword>
<evidence type="ECO:0000256" key="3">
    <source>
        <dbReference type="ARBA" id="ARBA00022475"/>
    </source>
</evidence>
<dbReference type="InterPro" id="IPR032808">
    <property type="entry name" value="DoxX"/>
</dbReference>
<feature type="transmembrane region" description="Helical" evidence="7">
    <location>
        <begin position="48"/>
        <end position="67"/>
    </location>
</feature>
<dbReference type="Pfam" id="PF07681">
    <property type="entry name" value="DoxX"/>
    <property type="match status" value="1"/>
</dbReference>
<accession>A0A417YLH3</accession>
<reference evidence="8 9" key="1">
    <citation type="journal article" date="2017" name="Int. J. Syst. Evol. Microbiol.">
        <title>Bacillus notoginsengisoli sp. nov., a novel bacterium isolated from the rhizosphere of Panax notoginseng.</title>
        <authorList>
            <person name="Zhang M.Y."/>
            <person name="Cheng J."/>
            <person name="Cai Y."/>
            <person name="Zhang T.Y."/>
            <person name="Wu Y.Y."/>
            <person name="Manikprabhu D."/>
            <person name="Li W.J."/>
            <person name="Zhang Y.X."/>
        </authorList>
    </citation>
    <scope>NUCLEOTIDE SEQUENCE [LARGE SCALE GENOMIC DNA]</scope>
    <source>
        <strain evidence="8 9">JCM 30743</strain>
    </source>
</reference>
<dbReference type="Proteomes" id="UP000284416">
    <property type="component" value="Unassembled WGS sequence"/>
</dbReference>
<dbReference type="RefSeq" id="WP_118923658.1">
    <property type="nucleotide sequence ID" value="NZ_QWEG01000015.1"/>
</dbReference>
<evidence type="ECO:0000313" key="8">
    <source>
        <dbReference type="EMBL" id="RHW34138.1"/>
    </source>
</evidence>
<gene>
    <name evidence="8" type="ORF">D1B31_19745</name>
</gene>
<dbReference type="EMBL" id="QWEG01000015">
    <property type="protein sequence ID" value="RHW34138.1"/>
    <property type="molecule type" value="Genomic_DNA"/>
</dbReference>